<dbReference type="SMART" id="SM00220">
    <property type="entry name" value="S_TKc"/>
    <property type="match status" value="1"/>
</dbReference>
<feature type="region of interest" description="Disordered" evidence="6">
    <location>
        <begin position="1"/>
        <end position="28"/>
    </location>
</feature>
<evidence type="ECO:0000256" key="1">
    <source>
        <dbReference type="ARBA" id="ARBA00022679"/>
    </source>
</evidence>
<accession>A0ABP8N9N3</accession>
<evidence type="ECO:0000313" key="10">
    <source>
        <dbReference type="Proteomes" id="UP001500840"/>
    </source>
</evidence>
<dbReference type="PANTHER" id="PTHR43289">
    <property type="entry name" value="MITOGEN-ACTIVATED PROTEIN KINASE KINASE KINASE 20-RELATED"/>
    <property type="match status" value="1"/>
</dbReference>
<dbReference type="SUPFAM" id="SSF56112">
    <property type="entry name" value="Protein kinase-like (PK-like)"/>
    <property type="match status" value="1"/>
</dbReference>
<feature type="transmembrane region" description="Helical" evidence="7">
    <location>
        <begin position="1697"/>
        <end position="1716"/>
    </location>
</feature>
<dbReference type="CDD" id="cd14014">
    <property type="entry name" value="STKc_PknB_like"/>
    <property type="match status" value="1"/>
</dbReference>
<organism evidence="9 10">
    <name type="scientific">Novipirellula rosea</name>
    <dbReference type="NCBI Taxonomy" id="1031540"/>
    <lineage>
        <taxon>Bacteria</taxon>
        <taxon>Pseudomonadati</taxon>
        <taxon>Planctomycetota</taxon>
        <taxon>Planctomycetia</taxon>
        <taxon>Pirellulales</taxon>
        <taxon>Pirellulaceae</taxon>
        <taxon>Novipirellula</taxon>
    </lineage>
</organism>
<dbReference type="InterPro" id="IPR008271">
    <property type="entry name" value="Ser/Thr_kinase_AS"/>
</dbReference>
<proteinExistence type="predicted"/>
<dbReference type="PROSITE" id="PS00108">
    <property type="entry name" value="PROTEIN_KINASE_ST"/>
    <property type="match status" value="1"/>
</dbReference>
<sequence length="1835" mass="202007">MMPSEKSNDATNESAPASATPASEARASAFPVDETIGVNLQVNAPLGFTESPLAESPLDGMPSAGSPLHPTAESKQHGRGQQLGDFRLLREIGRGGMGVVFEAEQVSLHRRVALKVLRFTSLSDAEAIDRFRREAETVAHLHHTNIVPIFYVGFEKGVHFFAMEFIQGRSLADVLGETAEPIDPMTAMNWGVQVADALAHAHQRGVIHRDIKPSNLLLDDEGRIWLTDFGLAMRLDTVTLSMTGTVIGTPRYMSPEQASASRHRLDHRTDLYSLGATLYELMTGRPVYLAETPQGVIDQILNQDPVPPRTLSPALSRDMETILLKCLAKQPEQRYGSAQSLADDCRAVLDGRPIKTRRANWIERSRQWARKHRHALTLTARSVAATAALLFIVLLLVQSYRQSQLVPVSFATNTPPLAAVIRDNTGTLVTRQTVPTQEAINITAGQYQVQISGESRLSETYGVNLARGQSPMFDVNLDESLLMPPQEIQNSYKIVATGEHSLIVMMDESGLRCIDPQQNQLQWTTALDKAGQPLLKTTSGWVWPWKRLMSNSPYTGWGSFDLTPFIVSPAVDLNGDTVDDFVVAARHQAIVFAISGSDGALLWTSAPGHDLQQEISNDLQRHLQGVRSSVLYPPTAVDDVNEDGVTDFAVMMAEQADPSAEVRRWLQTVCGQSGKTIWRRDFSESDFVTPATLDVPECVRWFYGSAAAVTSTGGIQSDFSLSGVRRQLPRLERTGYFHHVPSPAVLASWDTSSTVSPKRLTTMVGSRLIAYDTVTGTPIGQPIDCGVQPSRPPVVIDVDGDGADEVILTQSLPAIVTPAANSPSSHVRIAVWSLADARMLWTFDAQAELAVADWSQTAIDPPTWPQVVDLDHDGQYELIFPSGTSKANGNTVRAWGEIEVRDATTGQRRWKRKLKTMDQQVDHFLTGPDINSDGISDVFVATLWSRSFDLYVDAFSGHDGTPLWIKRHPLTGPTESASYRLGPPLWWNAGSDGWPQFLVPVHPMQGHDKPSLAVAFSAGTGEVTRVGSNLVAFQAAATQQGGIEDLFAFIPRQPNALDAGGTLIGFRGQPRELWNRMGERWSATVDLNQDGVRDLTRVEPDGTVHAASGRDGRALWKTKLPEKDLHYLRVVAALPRQDGFLGSGFLADDYRLHQPTDDTEQTSQPAPGDFDHDGTIDLLLYVSNLAKPEPSVPLFAISGRTGRRLWAADFQTRYVAGVHAMDVRDLDGDGTAEVIWVAASDWNFPEDREFNTHQKQLGLFVFSGRSGRRVWHEPLTKRYGLSPGDTLSPIEFDQGTVPLCIDDLNADGVLDIVVPGDAAITAAESAIGTQRQELRTLDGKTGTRLWQVAVPPARNPPYAFSEMPPAAVIDLQQDKNPELITLHFDAPTDGQRSTAVLRAFSAADGRERWAREFDVSAGWGQGHVSDYEYRYRPRIMPLRTAAGPQRICLHWFDGTPRVIVVDHLGKTLSDFRVDAPQGILSGRSRVVVCDTDGDKNDELVLIHQNRLIAIRPETPDSPIWKHDLIATADDQIEGILPACQSHPNLILAHHLFAPAVLYALDAETGELVWNLSVPPAKPGVHPLLTAPGQLAMLSDIGRDHPAWFVLQNQLNVSVREATMVPRLGELAAMQTRVSANLNSAKTAPRESHPLPWNPRPTELATLPTLVAWAVFYCVMLIYLPGIYMLRSFQTRQWSLRWLLLSPLIAAMPLIALLIDSPVINKADLVTKVAIGLVTLPAVVASIHLLRWLVMKKWWPLATWLTVSLVISAVMASLAIIVTQYASPHAIEPGEHYTSNGWWFIWFYGAYLTAALLMGWIVVMAMVQLIKSAMQRVHRT</sequence>
<keyword evidence="10" id="KW-1185">Reference proteome</keyword>
<dbReference type="Gene3D" id="3.30.200.20">
    <property type="entry name" value="Phosphorylase Kinase, domain 1"/>
    <property type="match status" value="1"/>
</dbReference>
<name>A0ABP8N9N3_9BACT</name>
<feature type="binding site" evidence="5">
    <location>
        <position position="115"/>
    </location>
    <ligand>
        <name>ATP</name>
        <dbReference type="ChEBI" id="CHEBI:30616"/>
    </ligand>
</feature>
<dbReference type="EMBL" id="BAABGA010000060">
    <property type="protein sequence ID" value="GAA4462344.1"/>
    <property type="molecule type" value="Genomic_DNA"/>
</dbReference>
<dbReference type="Pfam" id="PF00069">
    <property type="entry name" value="Pkinase"/>
    <property type="match status" value="1"/>
</dbReference>
<dbReference type="Proteomes" id="UP001500840">
    <property type="component" value="Unassembled WGS sequence"/>
</dbReference>
<dbReference type="Gene3D" id="1.10.510.10">
    <property type="entry name" value="Transferase(Phosphotransferase) domain 1"/>
    <property type="match status" value="1"/>
</dbReference>
<dbReference type="PROSITE" id="PS00107">
    <property type="entry name" value="PROTEIN_KINASE_ATP"/>
    <property type="match status" value="1"/>
</dbReference>
<dbReference type="InterPro" id="IPR011009">
    <property type="entry name" value="Kinase-like_dom_sf"/>
</dbReference>
<feature type="transmembrane region" description="Helical" evidence="7">
    <location>
        <begin position="1728"/>
        <end position="1749"/>
    </location>
</feature>
<dbReference type="InterPro" id="IPR028994">
    <property type="entry name" value="Integrin_alpha_N"/>
</dbReference>
<dbReference type="InterPro" id="IPR017441">
    <property type="entry name" value="Protein_kinase_ATP_BS"/>
</dbReference>
<evidence type="ECO:0000256" key="2">
    <source>
        <dbReference type="ARBA" id="ARBA00022741"/>
    </source>
</evidence>
<dbReference type="PANTHER" id="PTHR43289:SF34">
    <property type="entry name" value="SERINE_THREONINE-PROTEIN KINASE YBDM-RELATED"/>
    <property type="match status" value="1"/>
</dbReference>
<dbReference type="InterPro" id="IPR011047">
    <property type="entry name" value="Quinoprotein_ADH-like_sf"/>
</dbReference>
<dbReference type="InterPro" id="IPR018391">
    <property type="entry name" value="PQQ_b-propeller_rpt"/>
</dbReference>
<keyword evidence="7" id="KW-1133">Transmembrane helix</keyword>
<comment type="caution">
    <text evidence="9">The sequence shown here is derived from an EMBL/GenBank/DDBJ whole genome shotgun (WGS) entry which is preliminary data.</text>
</comment>
<protein>
    <recommendedName>
        <fullName evidence="8">Protein kinase domain-containing protein</fullName>
    </recommendedName>
</protein>
<dbReference type="SUPFAM" id="SSF50998">
    <property type="entry name" value="Quinoprotein alcohol dehydrogenase-like"/>
    <property type="match status" value="1"/>
</dbReference>
<keyword evidence="2 5" id="KW-0547">Nucleotide-binding</keyword>
<feature type="transmembrane region" description="Helical" evidence="7">
    <location>
        <begin position="1800"/>
        <end position="1825"/>
    </location>
</feature>
<dbReference type="InterPro" id="IPR015943">
    <property type="entry name" value="WD40/YVTN_repeat-like_dom_sf"/>
</dbReference>
<keyword evidence="7" id="KW-0472">Membrane</keyword>
<evidence type="ECO:0000256" key="4">
    <source>
        <dbReference type="ARBA" id="ARBA00022840"/>
    </source>
</evidence>
<evidence type="ECO:0000256" key="7">
    <source>
        <dbReference type="SAM" id="Phobius"/>
    </source>
</evidence>
<evidence type="ECO:0000259" key="8">
    <source>
        <dbReference type="PROSITE" id="PS50011"/>
    </source>
</evidence>
<feature type="domain" description="Protein kinase" evidence="8">
    <location>
        <begin position="86"/>
        <end position="349"/>
    </location>
</feature>
<feature type="transmembrane region" description="Helical" evidence="7">
    <location>
        <begin position="1665"/>
        <end position="1685"/>
    </location>
</feature>
<feature type="transmembrane region" description="Helical" evidence="7">
    <location>
        <begin position="1756"/>
        <end position="1780"/>
    </location>
</feature>
<keyword evidence="4 5" id="KW-0067">ATP-binding</keyword>
<dbReference type="PROSITE" id="PS50011">
    <property type="entry name" value="PROTEIN_KINASE_DOM"/>
    <property type="match status" value="1"/>
</dbReference>
<dbReference type="InterPro" id="IPR000719">
    <property type="entry name" value="Prot_kinase_dom"/>
</dbReference>
<dbReference type="SMART" id="SM00564">
    <property type="entry name" value="PQQ"/>
    <property type="match status" value="4"/>
</dbReference>
<evidence type="ECO:0000313" key="9">
    <source>
        <dbReference type="EMBL" id="GAA4462344.1"/>
    </source>
</evidence>
<feature type="compositionally biased region" description="Low complexity" evidence="6">
    <location>
        <begin position="10"/>
        <end position="28"/>
    </location>
</feature>
<keyword evidence="7" id="KW-0812">Transmembrane</keyword>
<evidence type="ECO:0000256" key="3">
    <source>
        <dbReference type="ARBA" id="ARBA00022777"/>
    </source>
</evidence>
<evidence type="ECO:0000256" key="6">
    <source>
        <dbReference type="SAM" id="MobiDB-lite"/>
    </source>
</evidence>
<gene>
    <name evidence="9" type="ORF">GCM10023156_46150</name>
</gene>
<keyword evidence="1" id="KW-0808">Transferase</keyword>
<evidence type="ECO:0000256" key="5">
    <source>
        <dbReference type="PROSITE-ProRule" id="PRU10141"/>
    </source>
</evidence>
<dbReference type="Gene3D" id="2.130.10.10">
    <property type="entry name" value="YVTN repeat-like/Quinoprotein amine dehydrogenase"/>
    <property type="match status" value="1"/>
</dbReference>
<dbReference type="SUPFAM" id="SSF69318">
    <property type="entry name" value="Integrin alpha N-terminal domain"/>
    <property type="match status" value="3"/>
</dbReference>
<keyword evidence="3" id="KW-0418">Kinase</keyword>
<feature type="region of interest" description="Disordered" evidence="6">
    <location>
        <begin position="51"/>
        <end position="81"/>
    </location>
</feature>
<reference evidence="10" key="1">
    <citation type="journal article" date="2019" name="Int. J. Syst. Evol. Microbiol.">
        <title>The Global Catalogue of Microorganisms (GCM) 10K type strain sequencing project: providing services to taxonomists for standard genome sequencing and annotation.</title>
        <authorList>
            <consortium name="The Broad Institute Genomics Platform"/>
            <consortium name="The Broad Institute Genome Sequencing Center for Infectious Disease"/>
            <person name="Wu L."/>
            <person name="Ma J."/>
        </authorList>
    </citation>
    <scope>NUCLEOTIDE SEQUENCE [LARGE SCALE GENOMIC DNA]</scope>
    <source>
        <strain evidence="10">JCM 17759</strain>
    </source>
</reference>